<reference evidence="2" key="1">
    <citation type="submission" date="2021-04" db="EMBL/GenBank/DDBJ databases">
        <title>The complete genome sequence of Caulobacter sp. S6.</title>
        <authorList>
            <person name="Tang Y."/>
            <person name="Ouyang W."/>
            <person name="Liu Q."/>
            <person name="Huang B."/>
            <person name="Guo Z."/>
            <person name="Lei P."/>
        </authorList>
    </citation>
    <scope>NUCLEOTIDE SEQUENCE</scope>
    <source>
        <strain evidence="2">S6</strain>
    </source>
</reference>
<dbReference type="Proteomes" id="UP000676409">
    <property type="component" value="Chromosome"/>
</dbReference>
<gene>
    <name evidence="2" type="ORF">KCG34_06040</name>
</gene>
<dbReference type="EMBL" id="CP073078">
    <property type="protein sequence ID" value="QUD89439.1"/>
    <property type="molecule type" value="Genomic_DNA"/>
</dbReference>
<proteinExistence type="predicted"/>
<feature type="signal peptide" evidence="1">
    <location>
        <begin position="1"/>
        <end position="25"/>
    </location>
</feature>
<dbReference type="KEGG" id="caul:KCG34_06040"/>
<keyword evidence="1" id="KW-0732">Signal</keyword>
<organism evidence="2 3">
    <name type="scientific">Phenylobacterium montanum</name>
    <dbReference type="NCBI Taxonomy" id="2823693"/>
    <lineage>
        <taxon>Bacteria</taxon>
        <taxon>Pseudomonadati</taxon>
        <taxon>Pseudomonadota</taxon>
        <taxon>Alphaproteobacteria</taxon>
        <taxon>Caulobacterales</taxon>
        <taxon>Caulobacteraceae</taxon>
        <taxon>Phenylobacterium</taxon>
    </lineage>
</organism>
<evidence type="ECO:0000313" key="3">
    <source>
        <dbReference type="Proteomes" id="UP000676409"/>
    </source>
</evidence>
<accession>A0A975G2L3</accession>
<name>A0A975G2L3_9CAUL</name>
<evidence type="ECO:0000256" key="1">
    <source>
        <dbReference type="SAM" id="SignalP"/>
    </source>
</evidence>
<dbReference type="SUPFAM" id="SSF51126">
    <property type="entry name" value="Pectin lyase-like"/>
    <property type="match status" value="1"/>
</dbReference>
<keyword evidence="3" id="KW-1185">Reference proteome</keyword>
<evidence type="ECO:0000313" key="2">
    <source>
        <dbReference type="EMBL" id="QUD89439.1"/>
    </source>
</evidence>
<sequence length="371" mass="39009">MKPDRKLFAAAAAFAMICAAGGAGAAQSGGVEVVGRQDDSGKLRWAPPAMVNPTVIELGDGPTYTRLNDDQDYVIKLPKTRKVGATIIEGGHNVVIMGGYITLPPQADQTDTAHSSAIYIKDNVGTVHIEGVLIDASAMGMSDGIDISAPRSTVQVENVRIDGVYGFHNQFHAHVIKPFGGVAGLRVDKLTGYSGYQGLTLDTELGPIGFADLSRVNLVAIRKQVWGPGNNGGQMLWLTREPSCRETYPIRFSEVYVQPRAGTSLGKAVWPMATGGTSCPAKDLTGDAEVSFPTLPIDGDVQRGLPTRGDFVPEGVAGVGYVSPGYEEPRPGLDDWIGKMAARATPRTTTVACQGAGPGCAVTSRVRTGGQ</sequence>
<protein>
    <recommendedName>
        <fullName evidence="4">Right-handed parallel beta-helix repeat-containing protein</fullName>
    </recommendedName>
</protein>
<evidence type="ECO:0008006" key="4">
    <source>
        <dbReference type="Google" id="ProtNLM"/>
    </source>
</evidence>
<feature type="chain" id="PRO_5038113886" description="Right-handed parallel beta-helix repeat-containing protein" evidence="1">
    <location>
        <begin position="26"/>
        <end position="371"/>
    </location>
</feature>
<dbReference type="RefSeq" id="WP_211939491.1">
    <property type="nucleotide sequence ID" value="NZ_CP073078.1"/>
</dbReference>
<dbReference type="AlphaFoldDB" id="A0A975G2L3"/>
<dbReference type="InterPro" id="IPR011050">
    <property type="entry name" value="Pectin_lyase_fold/virulence"/>
</dbReference>